<reference evidence="8 9" key="1">
    <citation type="submission" date="2016-11" db="EMBL/GenBank/DDBJ databases">
        <title>The macronuclear genome of Stentor coeruleus: a giant cell with tiny introns.</title>
        <authorList>
            <person name="Slabodnick M."/>
            <person name="Ruby J.G."/>
            <person name="Reiff S.B."/>
            <person name="Swart E.C."/>
            <person name="Gosai S."/>
            <person name="Prabakaran S."/>
            <person name="Witkowska E."/>
            <person name="Larue G.E."/>
            <person name="Fisher S."/>
            <person name="Freeman R.M."/>
            <person name="Gunawardena J."/>
            <person name="Chu W."/>
            <person name="Stover N.A."/>
            <person name="Gregory B.D."/>
            <person name="Nowacki M."/>
            <person name="Derisi J."/>
            <person name="Roy S.W."/>
            <person name="Marshall W.F."/>
            <person name="Sood P."/>
        </authorList>
    </citation>
    <scope>NUCLEOTIDE SEQUENCE [LARGE SCALE GENOMIC DNA]</scope>
    <source>
        <strain evidence="8">WM001</strain>
    </source>
</reference>
<dbReference type="GO" id="GO:0006508">
    <property type="term" value="P:proteolysis"/>
    <property type="evidence" value="ECO:0007669"/>
    <property type="project" value="UniProtKB-KW"/>
</dbReference>
<dbReference type="AlphaFoldDB" id="A0A1R2B2K2"/>
<sequence>MVRKLVLLSLVCLCLASPAFESTQNLEDTDGPWSYLGVTGYSGMITMNALTKSSLFYWLFEAIGGDITTDTTPLIIWLQGGPGCSGGIGMFWANISPLSIYPNYANVFPTNLNYTWATDFHILSVDFPYGAGFSTAYSAGDEKNSTLSATLYLYNFLIKLARKYPTWFQREVYVFGESYGGHWVPGLVYNILKQNALNLTGITIPVVGMGLGDPWTDPMTQSQTYSLYSHTFSLINYNQMNVVNYYQSQVSQFLLQQNYLQAEYTWENSYTTIVDFAGGINYYNIRLFGEYNFDSLTNWLNKAGMKTIFHAPSTATWNSCNETVYDYYRSDIMNSTLPLVNYILSQGVKVIVYNGQDDLIVNAPGIENMIQSMNYTNFAKAPKQNWIVNDTMAGYVQTAGNLTLALVLRSGHVVPHDQPAVAKDLVLRFVNNIPWSE</sequence>
<dbReference type="PRINTS" id="PR00724">
    <property type="entry name" value="CRBOXYPTASEC"/>
</dbReference>
<dbReference type="PANTHER" id="PTHR11802">
    <property type="entry name" value="SERINE PROTEASE FAMILY S10 SERINE CARBOXYPEPTIDASE"/>
    <property type="match status" value="1"/>
</dbReference>
<dbReference type="GO" id="GO:0004185">
    <property type="term" value="F:serine-type carboxypeptidase activity"/>
    <property type="evidence" value="ECO:0007669"/>
    <property type="project" value="UniProtKB-UniRule"/>
</dbReference>
<keyword evidence="3 7" id="KW-0645">Protease</keyword>
<dbReference type="PANTHER" id="PTHR11802:SF472">
    <property type="entry name" value="SERINE CARBOXYPEPTIDASE CPVL-RELATED"/>
    <property type="match status" value="1"/>
</dbReference>
<keyword evidence="2 7" id="KW-0121">Carboxypeptidase</keyword>
<keyword evidence="6" id="KW-0325">Glycoprotein</keyword>
<keyword evidence="5 7" id="KW-0378">Hydrolase</keyword>
<dbReference type="Proteomes" id="UP000187209">
    <property type="component" value="Unassembled WGS sequence"/>
</dbReference>
<comment type="similarity">
    <text evidence="1 7">Belongs to the peptidase S10 family.</text>
</comment>
<feature type="signal peptide" evidence="7">
    <location>
        <begin position="1"/>
        <end position="16"/>
    </location>
</feature>
<evidence type="ECO:0000313" key="8">
    <source>
        <dbReference type="EMBL" id="OMJ71008.1"/>
    </source>
</evidence>
<dbReference type="SUPFAM" id="SSF53474">
    <property type="entry name" value="alpha/beta-Hydrolases"/>
    <property type="match status" value="1"/>
</dbReference>
<dbReference type="PROSITE" id="PS00131">
    <property type="entry name" value="CARBOXYPEPT_SER_SER"/>
    <property type="match status" value="1"/>
</dbReference>
<dbReference type="OrthoDB" id="443318at2759"/>
<evidence type="ECO:0000256" key="7">
    <source>
        <dbReference type="RuleBase" id="RU361156"/>
    </source>
</evidence>
<evidence type="ECO:0000256" key="2">
    <source>
        <dbReference type="ARBA" id="ARBA00022645"/>
    </source>
</evidence>
<dbReference type="EMBL" id="MPUH01001031">
    <property type="protein sequence ID" value="OMJ71008.1"/>
    <property type="molecule type" value="Genomic_DNA"/>
</dbReference>
<evidence type="ECO:0000256" key="3">
    <source>
        <dbReference type="ARBA" id="ARBA00022670"/>
    </source>
</evidence>
<evidence type="ECO:0000313" key="9">
    <source>
        <dbReference type="Proteomes" id="UP000187209"/>
    </source>
</evidence>
<accession>A0A1R2B2K2</accession>
<dbReference type="InterPro" id="IPR029058">
    <property type="entry name" value="AB_hydrolase_fold"/>
</dbReference>
<dbReference type="EC" id="3.4.16.-" evidence="7"/>
<evidence type="ECO:0000256" key="5">
    <source>
        <dbReference type="ARBA" id="ARBA00022801"/>
    </source>
</evidence>
<evidence type="ECO:0000256" key="6">
    <source>
        <dbReference type="ARBA" id="ARBA00023180"/>
    </source>
</evidence>
<comment type="caution">
    <text evidence="8">The sequence shown here is derived from an EMBL/GenBank/DDBJ whole genome shotgun (WGS) entry which is preliminary data.</text>
</comment>
<feature type="chain" id="PRO_5011829314" description="Carboxypeptidase" evidence="7">
    <location>
        <begin position="17"/>
        <end position="437"/>
    </location>
</feature>
<dbReference type="Gene3D" id="3.40.50.1820">
    <property type="entry name" value="alpha/beta hydrolase"/>
    <property type="match status" value="1"/>
</dbReference>
<keyword evidence="9" id="KW-1185">Reference proteome</keyword>
<protein>
    <recommendedName>
        <fullName evidence="7">Carboxypeptidase</fullName>
        <ecNumber evidence="7">3.4.16.-</ecNumber>
    </recommendedName>
</protein>
<proteinExistence type="inferred from homology"/>
<gene>
    <name evidence="8" type="ORF">SteCoe_30880</name>
</gene>
<keyword evidence="4 7" id="KW-0732">Signal</keyword>
<organism evidence="8 9">
    <name type="scientific">Stentor coeruleus</name>
    <dbReference type="NCBI Taxonomy" id="5963"/>
    <lineage>
        <taxon>Eukaryota</taxon>
        <taxon>Sar</taxon>
        <taxon>Alveolata</taxon>
        <taxon>Ciliophora</taxon>
        <taxon>Postciliodesmatophora</taxon>
        <taxon>Heterotrichea</taxon>
        <taxon>Heterotrichida</taxon>
        <taxon>Stentoridae</taxon>
        <taxon>Stentor</taxon>
    </lineage>
</organism>
<evidence type="ECO:0000256" key="4">
    <source>
        <dbReference type="ARBA" id="ARBA00022729"/>
    </source>
</evidence>
<dbReference type="InterPro" id="IPR018202">
    <property type="entry name" value="Ser_caboxypep_ser_AS"/>
</dbReference>
<dbReference type="InterPro" id="IPR001563">
    <property type="entry name" value="Peptidase_S10"/>
</dbReference>
<evidence type="ECO:0000256" key="1">
    <source>
        <dbReference type="ARBA" id="ARBA00009431"/>
    </source>
</evidence>
<name>A0A1R2B2K2_9CILI</name>
<dbReference type="Pfam" id="PF00450">
    <property type="entry name" value="Peptidase_S10"/>
    <property type="match status" value="1"/>
</dbReference>